<dbReference type="Proteomes" id="UP000612362">
    <property type="component" value="Unassembled WGS sequence"/>
</dbReference>
<evidence type="ECO:0000259" key="2">
    <source>
        <dbReference type="Pfam" id="PF02481"/>
    </source>
</evidence>
<dbReference type="PANTHER" id="PTHR43022">
    <property type="entry name" value="PROTEIN SMF"/>
    <property type="match status" value="1"/>
</dbReference>
<gene>
    <name evidence="4" type="ORF">KSX_16920</name>
</gene>
<evidence type="ECO:0000313" key="4">
    <source>
        <dbReference type="EMBL" id="GHO43529.1"/>
    </source>
</evidence>
<dbReference type="NCBIfam" id="TIGR00732">
    <property type="entry name" value="dprA"/>
    <property type="match status" value="1"/>
</dbReference>
<feature type="domain" description="Smf/DprA SLOG" evidence="2">
    <location>
        <begin position="101"/>
        <end position="312"/>
    </location>
</feature>
<comment type="caution">
    <text evidence="4">The sequence shown here is derived from an EMBL/GenBank/DDBJ whole genome shotgun (WGS) entry which is preliminary data.</text>
</comment>
<dbReference type="Gene3D" id="3.40.50.450">
    <property type="match status" value="1"/>
</dbReference>
<dbReference type="InterPro" id="IPR003488">
    <property type="entry name" value="DprA"/>
</dbReference>
<dbReference type="Pfam" id="PF17782">
    <property type="entry name" value="WHD_DprA"/>
    <property type="match status" value="1"/>
</dbReference>
<evidence type="ECO:0000259" key="3">
    <source>
        <dbReference type="Pfam" id="PF17782"/>
    </source>
</evidence>
<organism evidence="4 5">
    <name type="scientific">Ktedonospora formicarum</name>
    <dbReference type="NCBI Taxonomy" id="2778364"/>
    <lineage>
        <taxon>Bacteria</taxon>
        <taxon>Bacillati</taxon>
        <taxon>Chloroflexota</taxon>
        <taxon>Ktedonobacteria</taxon>
        <taxon>Ktedonobacterales</taxon>
        <taxon>Ktedonobacteraceae</taxon>
        <taxon>Ktedonospora</taxon>
    </lineage>
</organism>
<dbReference type="InterPro" id="IPR041614">
    <property type="entry name" value="DprA_WH"/>
</dbReference>
<sequence length="385" mass="42855">MEGNKEQDQNRQAHYYPSDSLPLEQLMHWIAFSRVMGIGPVRFRRLQDHFESDMRRAWRATRTELVEAGLDEKVSEKFIYQRAKIEPELELERLEKRRIRVLTWQDEDYPPLLNQLEYAPPVLYIYGQLNDDDRQCTLGIVGTRRMTSYGRQVTERFTGDLVKGQVTIISGLALGVDTVAHSTALDEGGRTIAVLASGLDTIYPPPNRSLAKRIVESGQGALISAFPLGVRPDAGNFPARNHLIAGLSLGILITEAPARSGALITANSALQQGREIFGVPHSIFSPGGEGVNKLLQEGAHLVTNVKDIIERLNIHMLPQQIEVKKALPANAEEEVLLALLSQEPRHIDEIIRESDLPANNVTATLTIMQLKGMVKDMGGMSYIIL</sequence>
<reference evidence="4" key="1">
    <citation type="submission" date="2020-10" db="EMBL/GenBank/DDBJ databases">
        <title>Taxonomic study of unclassified bacteria belonging to the class Ktedonobacteria.</title>
        <authorList>
            <person name="Yabe S."/>
            <person name="Wang C.M."/>
            <person name="Zheng Y."/>
            <person name="Sakai Y."/>
            <person name="Cavaletti L."/>
            <person name="Monciardini P."/>
            <person name="Donadio S."/>
        </authorList>
    </citation>
    <scope>NUCLEOTIDE SEQUENCE</scope>
    <source>
        <strain evidence="4">SOSP1-1</strain>
    </source>
</reference>
<accession>A0A8J3HTP8</accession>
<dbReference type="EMBL" id="BNJF01000001">
    <property type="protein sequence ID" value="GHO43529.1"/>
    <property type="molecule type" value="Genomic_DNA"/>
</dbReference>
<comment type="similarity">
    <text evidence="1">Belongs to the DprA/Smf family.</text>
</comment>
<dbReference type="Gene3D" id="1.10.10.10">
    <property type="entry name" value="Winged helix-like DNA-binding domain superfamily/Winged helix DNA-binding domain"/>
    <property type="match status" value="1"/>
</dbReference>
<dbReference type="InterPro" id="IPR057666">
    <property type="entry name" value="DrpA_SLOG"/>
</dbReference>
<proteinExistence type="inferred from homology"/>
<protein>
    <submittedName>
        <fullName evidence="4">DNA processing protein DprA</fullName>
    </submittedName>
</protein>
<dbReference type="PANTHER" id="PTHR43022:SF1">
    <property type="entry name" value="PROTEIN SMF"/>
    <property type="match status" value="1"/>
</dbReference>
<name>A0A8J3HTP8_9CHLR</name>
<evidence type="ECO:0000313" key="5">
    <source>
        <dbReference type="Proteomes" id="UP000612362"/>
    </source>
</evidence>
<dbReference type="SUPFAM" id="SSF102405">
    <property type="entry name" value="MCP/YpsA-like"/>
    <property type="match status" value="1"/>
</dbReference>
<dbReference type="GO" id="GO:0009294">
    <property type="term" value="P:DNA-mediated transformation"/>
    <property type="evidence" value="ECO:0007669"/>
    <property type="project" value="InterPro"/>
</dbReference>
<evidence type="ECO:0000256" key="1">
    <source>
        <dbReference type="ARBA" id="ARBA00006525"/>
    </source>
</evidence>
<dbReference type="AlphaFoldDB" id="A0A8J3HTP8"/>
<feature type="domain" description="DprA winged helix" evidence="3">
    <location>
        <begin position="327"/>
        <end position="379"/>
    </location>
</feature>
<dbReference type="RefSeq" id="WP_220192999.1">
    <property type="nucleotide sequence ID" value="NZ_BNJF01000001.1"/>
</dbReference>
<dbReference type="InterPro" id="IPR036388">
    <property type="entry name" value="WH-like_DNA-bd_sf"/>
</dbReference>
<keyword evidence="5" id="KW-1185">Reference proteome</keyword>
<dbReference type="Pfam" id="PF02481">
    <property type="entry name" value="DNA_processg_A"/>
    <property type="match status" value="1"/>
</dbReference>